<dbReference type="AlphaFoldDB" id="A0A6C0K0H5"/>
<organism evidence="1">
    <name type="scientific">viral metagenome</name>
    <dbReference type="NCBI Taxonomy" id="1070528"/>
    <lineage>
        <taxon>unclassified sequences</taxon>
        <taxon>metagenomes</taxon>
        <taxon>organismal metagenomes</taxon>
    </lineage>
</organism>
<reference evidence="1" key="1">
    <citation type="journal article" date="2020" name="Nature">
        <title>Giant virus diversity and host interactions through global metagenomics.</title>
        <authorList>
            <person name="Schulz F."/>
            <person name="Roux S."/>
            <person name="Paez-Espino D."/>
            <person name="Jungbluth S."/>
            <person name="Walsh D.A."/>
            <person name="Denef V.J."/>
            <person name="McMahon K.D."/>
            <person name="Konstantinidis K.T."/>
            <person name="Eloe-Fadrosh E.A."/>
            <person name="Kyrpides N.C."/>
            <person name="Woyke T."/>
        </authorList>
    </citation>
    <scope>NUCLEOTIDE SEQUENCE</scope>
    <source>
        <strain evidence="1">GVMAG-S-1101169-75</strain>
    </source>
</reference>
<evidence type="ECO:0000313" key="1">
    <source>
        <dbReference type="EMBL" id="QHU11542.1"/>
    </source>
</evidence>
<protein>
    <submittedName>
        <fullName evidence="1">Uncharacterized protein</fullName>
    </submittedName>
</protein>
<dbReference type="EMBL" id="MN740786">
    <property type="protein sequence ID" value="QHU11542.1"/>
    <property type="molecule type" value="Genomic_DNA"/>
</dbReference>
<proteinExistence type="predicted"/>
<name>A0A6C0K0H5_9ZZZZ</name>
<accession>A0A6C0K0H5</accession>
<sequence length="300" mass="35134">MSATKIFLQTRARMGNAIFRYLAGALFCVLYGFQLTESDADLHKTIDDTYFLQWMHEYQRTGQLPALDTSKNYRFDGYFQHDKVYVKHKEDLLQYIRDHPEDRVRSDDGRSIHAMELLMDASSSSVPSYEVVLHLRLEDFILEGQTIHPDGIRSFLEKQCDFWSSPQLTIVMKQPTMEIEHKYIEYVTKDWKEGGRTVKMESNDLMRDFHIMKNARILICSCSTLSWTAALLSDSLETVYMPYHINHPGRIWETFRKPVEDTRASFPNTECSIYTLGKILGVHVPLPKTRLTTRFRQLTR</sequence>